<dbReference type="Pfam" id="PF13546">
    <property type="entry name" value="DDE_5"/>
    <property type="match status" value="1"/>
</dbReference>
<gene>
    <name evidence="2" type="ORF">ACFYNZ_13690</name>
</gene>
<sequence>MGTAALIAETAAGKTAPAASDSWWDDGALTEFGAVLFASLPRSDQRRKGVEYLRGLLGVRGRRSIRNIAALLGGSATEQSLHHFVCSSTWDWAPVRRALARHLLQAVPPLAWVAQPMVIPKAGENSVGVDRQYVPEVGRVLNAQRAIGVWAASEHTSSPVNWRLYLPSSWLGDRTRRRQASIPEDLGARSIGDMTVDACLETAREWRLPPRPVVLDARNMDMPMTVRRFGEAGVPFLARINSTSPLAVTDPLRLGRGPAVQPAGRLIESDREAPRPVVWREAGEGSSTLHTSVVSALSVRLPRVAPGGPAARDLCLVGIGSGPRRRLGQLWLTDMTDAPLPTLVTWSRLPFRTERDFRQTTDRLGIRDFAGRSYGGWHRHVTLASAAHAVSVLGSSPKRP</sequence>
<name>A0ABW6KRM8_9ACTN</name>
<evidence type="ECO:0000313" key="3">
    <source>
        <dbReference type="Proteomes" id="UP001601197"/>
    </source>
</evidence>
<evidence type="ECO:0000313" key="2">
    <source>
        <dbReference type="EMBL" id="MFE9170558.1"/>
    </source>
</evidence>
<dbReference type="InterPro" id="IPR038721">
    <property type="entry name" value="IS701-like_DDE_dom"/>
</dbReference>
<organism evidence="2 3">
    <name type="scientific">Streptomyces kebangsaanensis</name>
    <dbReference type="NCBI Taxonomy" id="864058"/>
    <lineage>
        <taxon>Bacteria</taxon>
        <taxon>Bacillati</taxon>
        <taxon>Actinomycetota</taxon>
        <taxon>Actinomycetes</taxon>
        <taxon>Kitasatosporales</taxon>
        <taxon>Streptomycetaceae</taxon>
        <taxon>Streptomyces</taxon>
    </lineage>
</organism>
<feature type="domain" description="Transposase IS701-like DDE" evidence="1">
    <location>
        <begin position="36"/>
        <end position="283"/>
    </location>
</feature>
<dbReference type="EMBL" id="JBIAFJ010000009">
    <property type="protein sequence ID" value="MFE9170558.1"/>
    <property type="molecule type" value="Genomic_DNA"/>
</dbReference>
<dbReference type="PANTHER" id="PTHR33627:SF1">
    <property type="entry name" value="TRANSPOSASE"/>
    <property type="match status" value="1"/>
</dbReference>
<accession>A0ABW6KRM8</accession>
<proteinExistence type="predicted"/>
<dbReference type="RefSeq" id="WP_388346911.1">
    <property type="nucleotide sequence ID" value="NZ_JBIAFJ010000009.1"/>
</dbReference>
<dbReference type="Proteomes" id="UP001601197">
    <property type="component" value="Unassembled WGS sequence"/>
</dbReference>
<protein>
    <submittedName>
        <fullName evidence="2">IS701 family transposase</fullName>
    </submittedName>
</protein>
<keyword evidence="3" id="KW-1185">Reference proteome</keyword>
<evidence type="ECO:0000259" key="1">
    <source>
        <dbReference type="Pfam" id="PF13546"/>
    </source>
</evidence>
<reference evidence="2 3" key="1">
    <citation type="submission" date="2024-10" db="EMBL/GenBank/DDBJ databases">
        <title>The Natural Products Discovery Center: Release of the First 8490 Sequenced Strains for Exploring Actinobacteria Biosynthetic Diversity.</title>
        <authorList>
            <person name="Kalkreuter E."/>
            <person name="Kautsar S.A."/>
            <person name="Yang D."/>
            <person name="Bader C.D."/>
            <person name="Teijaro C.N."/>
            <person name="Fluegel L."/>
            <person name="Davis C.M."/>
            <person name="Simpson J.R."/>
            <person name="Lauterbach L."/>
            <person name="Steele A.D."/>
            <person name="Gui C."/>
            <person name="Meng S."/>
            <person name="Li G."/>
            <person name="Viehrig K."/>
            <person name="Ye F."/>
            <person name="Su P."/>
            <person name="Kiefer A.F."/>
            <person name="Nichols A."/>
            <person name="Cepeda A.J."/>
            <person name="Yan W."/>
            <person name="Fan B."/>
            <person name="Jiang Y."/>
            <person name="Adhikari A."/>
            <person name="Zheng C.-J."/>
            <person name="Schuster L."/>
            <person name="Cowan T.M."/>
            <person name="Smanski M.J."/>
            <person name="Chevrette M.G."/>
            <person name="De Carvalho L.P.S."/>
            <person name="Shen B."/>
        </authorList>
    </citation>
    <scope>NUCLEOTIDE SEQUENCE [LARGE SCALE GENOMIC DNA]</scope>
    <source>
        <strain evidence="2 3">NPDC007147</strain>
    </source>
</reference>
<dbReference type="InterPro" id="IPR039365">
    <property type="entry name" value="IS701-like"/>
</dbReference>
<dbReference type="PANTHER" id="PTHR33627">
    <property type="entry name" value="TRANSPOSASE"/>
    <property type="match status" value="1"/>
</dbReference>
<comment type="caution">
    <text evidence="2">The sequence shown here is derived from an EMBL/GenBank/DDBJ whole genome shotgun (WGS) entry which is preliminary data.</text>
</comment>